<gene>
    <name evidence="1" type="ORF">ACE1CC_23095</name>
</gene>
<dbReference type="EMBL" id="JBHFNQ010000179">
    <property type="protein sequence ID" value="MFB2879750.1"/>
    <property type="molecule type" value="Genomic_DNA"/>
</dbReference>
<dbReference type="Proteomes" id="UP001576774">
    <property type="component" value="Unassembled WGS sequence"/>
</dbReference>
<dbReference type="RefSeq" id="WP_413272784.1">
    <property type="nucleotide sequence ID" value="NZ_JBHFNQ010000179.1"/>
</dbReference>
<organism evidence="1 2">
    <name type="scientific">Floridaenema aerugineum BLCC-F46</name>
    <dbReference type="NCBI Taxonomy" id="3153654"/>
    <lineage>
        <taxon>Bacteria</taxon>
        <taxon>Bacillati</taxon>
        <taxon>Cyanobacteriota</taxon>
        <taxon>Cyanophyceae</taxon>
        <taxon>Oscillatoriophycideae</taxon>
        <taxon>Aerosakkonematales</taxon>
        <taxon>Aerosakkonemataceae</taxon>
        <taxon>Floridanema</taxon>
        <taxon>Floridanema aerugineum</taxon>
    </lineage>
</organism>
<evidence type="ECO:0000313" key="1">
    <source>
        <dbReference type="EMBL" id="MFB2879750.1"/>
    </source>
</evidence>
<reference evidence="1 2" key="1">
    <citation type="submission" date="2024-09" db="EMBL/GenBank/DDBJ databases">
        <title>Floridaenema gen nov. (Aerosakkonemataceae, Aerosakkonematales ord. nov., Cyanobacteria) from benthic tropical and subtropical fresh waters, with the description of four new species.</title>
        <authorList>
            <person name="Moretto J.A."/>
            <person name="Berthold D.E."/>
            <person name="Lefler F.W."/>
            <person name="Huang I.-S."/>
            <person name="Laughinghouse H. IV."/>
        </authorList>
    </citation>
    <scope>NUCLEOTIDE SEQUENCE [LARGE SCALE GENOMIC DNA]</scope>
    <source>
        <strain evidence="1 2">BLCC-F46</strain>
    </source>
</reference>
<sequence>MHFPWQNPLPLDEYATTKVVVYFYSGQWIPIMFHKLVDAIALHRKAKQQGKEIFIFPPDVNPKNMQEF</sequence>
<proteinExistence type="predicted"/>
<name>A0ABV4XAD6_9CYAN</name>
<comment type="caution">
    <text evidence="1">The sequence shown here is derived from an EMBL/GenBank/DDBJ whole genome shotgun (WGS) entry which is preliminary data.</text>
</comment>
<evidence type="ECO:0000313" key="2">
    <source>
        <dbReference type="Proteomes" id="UP001576774"/>
    </source>
</evidence>
<protein>
    <submittedName>
        <fullName evidence="1">Uncharacterized protein</fullName>
    </submittedName>
</protein>
<accession>A0ABV4XAD6</accession>
<keyword evidence="2" id="KW-1185">Reference proteome</keyword>